<gene>
    <name evidence="3" type="ORF">HannXRQ_Chr09g0262381</name>
    <name evidence="2" type="ORF">HanXRQr2_Chr09g0395041</name>
</gene>
<dbReference type="FunCoup" id="A0A251TWX4">
    <property type="interactions" value="65"/>
</dbReference>
<keyword evidence="4" id="KW-1185">Reference proteome</keyword>
<evidence type="ECO:0000313" key="3">
    <source>
        <dbReference type="EMBL" id="OTG15620.1"/>
    </source>
</evidence>
<organism evidence="3 4">
    <name type="scientific">Helianthus annuus</name>
    <name type="common">Common sunflower</name>
    <dbReference type="NCBI Taxonomy" id="4232"/>
    <lineage>
        <taxon>Eukaryota</taxon>
        <taxon>Viridiplantae</taxon>
        <taxon>Streptophyta</taxon>
        <taxon>Embryophyta</taxon>
        <taxon>Tracheophyta</taxon>
        <taxon>Spermatophyta</taxon>
        <taxon>Magnoliopsida</taxon>
        <taxon>eudicotyledons</taxon>
        <taxon>Gunneridae</taxon>
        <taxon>Pentapetalae</taxon>
        <taxon>asterids</taxon>
        <taxon>campanulids</taxon>
        <taxon>Asterales</taxon>
        <taxon>Asteraceae</taxon>
        <taxon>Asteroideae</taxon>
        <taxon>Heliantheae alliance</taxon>
        <taxon>Heliantheae</taxon>
        <taxon>Helianthus</taxon>
    </lineage>
</organism>
<dbReference type="Gramene" id="mRNA:HanXRQr2_Chr09g0395041">
    <property type="protein sequence ID" value="CDS:HanXRQr2_Chr09g0395041.1"/>
    <property type="gene ID" value="HanXRQr2_Chr09g0395041"/>
</dbReference>
<evidence type="ECO:0000256" key="1">
    <source>
        <dbReference type="SAM" id="Phobius"/>
    </source>
</evidence>
<keyword evidence="1" id="KW-1133">Transmembrane helix</keyword>
<reference evidence="3" key="2">
    <citation type="submission" date="2017-02" db="EMBL/GenBank/DDBJ databases">
        <title>Sunflower complete genome.</title>
        <authorList>
            <person name="Langlade N."/>
            <person name="Munos S."/>
        </authorList>
    </citation>
    <scope>NUCLEOTIDE SEQUENCE [LARGE SCALE GENOMIC DNA]</scope>
    <source>
        <tissue evidence="3">Leaves</tissue>
    </source>
</reference>
<keyword evidence="1" id="KW-0472">Membrane</keyword>
<keyword evidence="1" id="KW-0812">Transmembrane</keyword>
<dbReference type="OMA" id="QWFISGF"/>
<dbReference type="PANTHER" id="PTHR33782:SF27">
    <property type="entry name" value="PROTEIN, PUTATIVE-RELATED"/>
    <property type="match status" value="1"/>
</dbReference>
<dbReference type="EMBL" id="CM007898">
    <property type="protein sequence ID" value="OTG15620.1"/>
    <property type="molecule type" value="Genomic_DNA"/>
</dbReference>
<dbReference type="EMBL" id="MNCJ02000324">
    <property type="protein sequence ID" value="KAF5791463.1"/>
    <property type="molecule type" value="Genomic_DNA"/>
</dbReference>
<accession>A0A251TWX4</accession>
<evidence type="ECO:0000313" key="2">
    <source>
        <dbReference type="EMBL" id="KAF5791463.1"/>
    </source>
</evidence>
<proteinExistence type="predicted"/>
<reference evidence="2 4" key="1">
    <citation type="journal article" date="2017" name="Nature">
        <title>The sunflower genome provides insights into oil metabolism, flowering and Asterid evolution.</title>
        <authorList>
            <person name="Badouin H."/>
            <person name="Gouzy J."/>
            <person name="Grassa C.J."/>
            <person name="Murat F."/>
            <person name="Staton S.E."/>
            <person name="Cottret L."/>
            <person name="Lelandais-Briere C."/>
            <person name="Owens G.L."/>
            <person name="Carrere S."/>
            <person name="Mayjonade B."/>
            <person name="Legrand L."/>
            <person name="Gill N."/>
            <person name="Kane N.C."/>
            <person name="Bowers J.E."/>
            <person name="Hubner S."/>
            <person name="Bellec A."/>
            <person name="Berard A."/>
            <person name="Berges H."/>
            <person name="Blanchet N."/>
            <person name="Boniface M.C."/>
            <person name="Brunel D."/>
            <person name="Catrice O."/>
            <person name="Chaidir N."/>
            <person name="Claudel C."/>
            <person name="Donnadieu C."/>
            <person name="Faraut T."/>
            <person name="Fievet G."/>
            <person name="Helmstetter N."/>
            <person name="King M."/>
            <person name="Knapp S.J."/>
            <person name="Lai Z."/>
            <person name="Le Paslier M.C."/>
            <person name="Lippi Y."/>
            <person name="Lorenzon L."/>
            <person name="Mandel J.R."/>
            <person name="Marage G."/>
            <person name="Marchand G."/>
            <person name="Marquand E."/>
            <person name="Bret-Mestries E."/>
            <person name="Morien E."/>
            <person name="Nambeesan S."/>
            <person name="Nguyen T."/>
            <person name="Pegot-Espagnet P."/>
            <person name="Pouilly N."/>
            <person name="Raftis F."/>
            <person name="Sallet E."/>
            <person name="Schiex T."/>
            <person name="Thomas J."/>
            <person name="Vandecasteele C."/>
            <person name="Vares D."/>
            <person name="Vear F."/>
            <person name="Vautrin S."/>
            <person name="Crespi M."/>
            <person name="Mangin B."/>
            <person name="Burke J.M."/>
            <person name="Salse J."/>
            <person name="Munos S."/>
            <person name="Vincourt P."/>
            <person name="Rieseberg L.H."/>
            <person name="Langlade N.B."/>
        </authorList>
    </citation>
    <scope>NUCLEOTIDE SEQUENCE [LARGE SCALE GENOMIC DNA]</scope>
    <source>
        <strain evidence="4">cv. SF193</strain>
        <tissue evidence="2">Leaves</tissue>
    </source>
</reference>
<dbReference type="InParanoid" id="A0A251TWX4"/>
<evidence type="ECO:0000313" key="4">
    <source>
        <dbReference type="Proteomes" id="UP000215914"/>
    </source>
</evidence>
<dbReference type="OrthoDB" id="672819at2759"/>
<name>A0A251TWX4_HELAN</name>
<protein>
    <submittedName>
        <fullName evidence="3">Uncharacterized protein</fullName>
    </submittedName>
</protein>
<reference evidence="2" key="3">
    <citation type="submission" date="2020-06" db="EMBL/GenBank/DDBJ databases">
        <title>Helianthus annuus Genome sequencing and assembly Release 2.</title>
        <authorList>
            <person name="Gouzy J."/>
            <person name="Langlade N."/>
            <person name="Munos S."/>
        </authorList>
    </citation>
    <scope>NUCLEOTIDE SEQUENCE</scope>
    <source>
        <tissue evidence="2">Leaves</tissue>
    </source>
</reference>
<feature type="transmembrane region" description="Helical" evidence="1">
    <location>
        <begin position="117"/>
        <end position="138"/>
    </location>
</feature>
<sequence length="147" mass="17098">MPISQAMKAISFSNPILSRCRRHHQRQRYSQALVLNHRAKSFVVNARRGTNDGGNIVDENMIVLRMRIREVEMDSMPPTRLENWMEWEKKYYEHYIRDVCEAMMMLQMCLMNNRPSLVIGTLTLLMLTITISASIGIYNFTSLVGSL</sequence>
<dbReference type="Proteomes" id="UP000215914">
    <property type="component" value="Chromosome 9"/>
</dbReference>
<dbReference type="PANTHER" id="PTHR33782">
    <property type="entry name" value="OS01G0121600 PROTEIN"/>
    <property type="match status" value="1"/>
</dbReference>
<dbReference type="AlphaFoldDB" id="A0A251TWX4"/>